<comment type="caution">
    <text evidence="2">The sequence shown here is derived from an EMBL/GenBank/DDBJ whole genome shotgun (WGS) entry which is preliminary data.</text>
</comment>
<dbReference type="PANTHER" id="PTHR43252">
    <property type="entry name" value="TRANSCRIPTIONAL REGULATOR YQJI"/>
    <property type="match status" value="1"/>
</dbReference>
<dbReference type="InterPro" id="IPR005149">
    <property type="entry name" value="Tscrpt_reg_PadR_N"/>
</dbReference>
<dbReference type="PANTHER" id="PTHR43252:SF2">
    <property type="entry name" value="TRANSCRIPTION REGULATOR, PADR-LIKE FAMILY"/>
    <property type="match status" value="1"/>
</dbReference>
<dbReference type="Proteomes" id="UP000003706">
    <property type="component" value="Unassembled WGS sequence"/>
</dbReference>
<keyword evidence="3" id="KW-1185">Reference proteome</keyword>
<evidence type="ECO:0000313" key="2">
    <source>
        <dbReference type="EMBL" id="EHP89562.1"/>
    </source>
</evidence>
<dbReference type="RefSeq" id="WP_007043604.1">
    <property type="nucleotide sequence ID" value="NZ_AGJL01000002.1"/>
</dbReference>
<dbReference type="STRING" id="647171.MetfoDRAFT_0158"/>
<sequence length="151" mass="17715">MKHEHIRGSLKLLILYLLDKEELHGYALMQKLEELFVYYKPSSGVIYPTLQSLRKNGYIEAIKTKEGDKKLYRITEKGRKYLKENEEKLKKIFSHIEAVRGFHELGGKELKESIKLAIKNFHNLNDKQKEELKKILKDSAKRINLIIFGGD</sequence>
<dbReference type="Pfam" id="PF03551">
    <property type="entry name" value="PadR"/>
    <property type="match status" value="1"/>
</dbReference>
<feature type="domain" description="Transcription regulator PadR N-terminal" evidence="1">
    <location>
        <begin position="14"/>
        <end position="84"/>
    </location>
</feature>
<organism evidence="2 3">
    <name type="scientific">Methanotorris formicicus Mc-S-70</name>
    <dbReference type="NCBI Taxonomy" id="647171"/>
    <lineage>
        <taxon>Archaea</taxon>
        <taxon>Methanobacteriati</taxon>
        <taxon>Methanobacteriota</taxon>
        <taxon>Methanomada group</taxon>
        <taxon>Methanococci</taxon>
        <taxon>Methanococcales</taxon>
        <taxon>Methanocaldococcaceae</taxon>
        <taxon>Methanotorris</taxon>
    </lineage>
</organism>
<protein>
    <submittedName>
        <fullName evidence="2">Transcriptional regulator, PadR-like family</fullName>
    </submittedName>
</protein>
<dbReference type="InterPro" id="IPR036388">
    <property type="entry name" value="WH-like_DNA-bd_sf"/>
</dbReference>
<dbReference type="EMBL" id="AGJL01000002">
    <property type="protein sequence ID" value="EHP89562.1"/>
    <property type="molecule type" value="Genomic_DNA"/>
</dbReference>
<dbReference type="PATRIC" id="fig|647171.4.peg.155"/>
<dbReference type="SUPFAM" id="SSF46785">
    <property type="entry name" value="Winged helix' DNA-binding domain"/>
    <property type="match status" value="1"/>
</dbReference>
<evidence type="ECO:0000259" key="1">
    <source>
        <dbReference type="Pfam" id="PF03551"/>
    </source>
</evidence>
<proteinExistence type="predicted"/>
<reference evidence="2 3" key="1">
    <citation type="submission" date="2011-09" db="EMBL/GenBank/DDBJ databases">
        <title>The draft genome of Methanotorris formicicus Mc-S-70.</title>
        <authorList>
            <consortium name="US DOE Joint Genome Institute (JGI-PGF)"/>
            <person name="Lucas S."/>
            <person name="Han J."/>
            <person name="Lapidus A."/>
            <person name="Cheng J.-F."/>
            <person name="Goodwin L."/>
            <person name="Pitluck S."/>
            <person name="Peters L."/>
            <person name="Land M.L."/>
            <person name="Hauser L."/>
            <person name="Sieprawska-Lupa M."/>
            <person name="Takai K."/>
            <person name="Miyazaki J."/>
            <person name="Whitman W."/>
            <person name="Woyke T.J."/>
        </authorList>
    </citation>
    <scope>NUCLEOTIDE SEQUENCE [LARGE SCALE GENOMIC DNA]</scope>
    <source>
        <strain evidence="2 3">Mc-S-70</strain>
    </source>
</reference>
<dbReference type="AlphaFoldDB" id="H1KWI5"/>
<accession>H1KWI5</accession>
<dbReference type="Gene3D" id="1.10.10.10">
    <property type="entry name" value="Winged helix-like DNA-binding domain superfamily/Winged helix DNA-binding domain"/>
    <property type="match status" value="1"/>
</dbReference>
<name>H1KWI5_9EURY</name>
<evidence type="ECO:0000313" key="3">
    <source>
        <dbReference type="Proteomes" id="UP000003706"/>
    </source>
</evidence>
<dbReference type="InterPro" id="IPR036390">
    <property type="entry name" value="WH_DNA-bd_sf"/>
</dbReference>
<dbReference type="OrthoDB" id="56053at2157"/>
<gene>
    <name evidence="2" type="ORF">MetfoDRAFT_0158</name>
</gene>